<keyword evidence="5" id="KW-0732">Signal</keyword>
<evidence type="ECO:0000313" key="8">
    <source>
        <dbReference type="Proteomes" id="UP000286045"/>
    </source>
</evidence>
<keyword evidence="3" id="KW-0274">FAD</keyword>
<protein>
    <recommendedName>
        <fullName evidence="6">FAD-binding PCMH-type domain-containing protein</fullName>
    </recommendedName>
</protein>
<organism evidence="7 8">
    <name type="scientific">Xylaria grammica</name>
    <dbReference type="NCBI Taxonomy" id="363999"/>
    <lineage>
        <taxon>Eukaryota</taxon>
        <taxon>Fungi</taxon>
        <taxon>Dikarya</taxon>
        <taxon>Ascomycota</taxon>
        <taxon>Pezizomycotina</taxon>
        <taxon>Sordariomycetes</taxon>
        <taxon>Xylariomycetidae</taxon>
        <taxon>Xylariales</taxon>
        <taxon>Xylariaceae</taxon>
        <taxon>Xylaria</taxon>
    </lineage>
</organism>
<dbReference type="EMBL" id="RYZI01000037">
    <property type="protein sequence ID" value="RWA12978.1"/>
    <property type="molecule type" value="Genomic_DNA"/>
</dbReference>
<comment type="similarity">
    <text evidence="1">Belongs to the oxygen-dependent FAD-linked oxidoreductase family.</text>
</comment>
<evidence type="ECO:0000256" key="4">
    <source>
        <dbReference type="ARBA" id="ARBA00023002"/>
    </source>
</evidence>
<dbReference type="InterPro" id="IPR036318">
    <property type="entry name" value="FAD-bd_PCMH-like_sf"/>
</dbReference>
<feature type="domain" description="FAD-binding PCMH-type" evidence="6">
    <location>
        <begin position="103"/>
        <end position="275"/>
    </location>
</feature>
<accession>A0A439DF38</accession>
<feature type="chain" id="PRO_5019333835" description="FAD-binding PCMH-type domain-containing protein" evidence="5">
    <location>
        <begin position="22"/>
        <end position="301"/>
    </location>
</feature>
<sequence>MHANVASTLLALLAWSAHVEASTYSDINGSSRFFEKLGLTPAEKEHLSQRLGSADLDDVSTLDPSERSTTACLFASVVFGSKFVGQSASGYQDVVEINWSNTCWLEPQCIVQPTSAQDVSKAMVIVTFLETKFAIRSGGHNPNPGFGGVGDEGILIDMSHMTEVTLSEDGSIASLGPGNCFGEAAKPLGSLGRAVHGGRNNQVGIGGYFLGGGLTYFNSIYGLGADNVVNYEIVLANSSIINANAEGNEDLWWALKGSGTNYGIVTRYDVQATDNGSYWFKAFYYAPKQIDVLLEVLQRCG</sequence>
<dbReference type="PANTHER" id="PTHR42973:SF54">
    <property type="entry name" value="FAD-BINDING PCMH-TYPE DOMAIN-CONTAINING PROTEIN"/>
    <property type="match status" value="1"/>
</dbReference>
<keyword evidence="2" id="KW-0285">Flavoprotein</keyword>
<evidence type="ECO:0000256" key="2">
    <source>
        <dbReference type="ARBA" id="ARBA00022630"/>
    </source>
</evidence>
<dbReference type="InterPro" id="IPR050416">
    <property type="entry name" value="FAD-linked_Oxidoreductase"/>
</dbReference>
<comment type="caution">
    <text evidence="7">The sequence shown here is derived from an EMBL/GenBank/DDBJ whole genome shotgun (WGS) entry which is preliminary data.</text>
</comment>
<evidence type="ECO:0000256" key="3">
    <source>
        <dbReference type="ARBA" id="ARBA00022827"/>
    </source>
</evidence>
<dbReference type="InterPro" id="IPR006094">
    <property type="entry name" value="Oxid_FAD_bind_N"/>
</dbReference>
<reference evidence="7 8" key="1">
    <citation type="submission" date="2018-12" db="EMBL/GenBank/DDBJ databases">
        <title>Draft genome sequence of Xylaria grammica IHI A82.</title>
        <authorList>
            <person name="Buettner E."/>
            <person name="Kellner H."/>
        </authorList>
    </citation>
    <scope>NUCLEOTIDE SEQUENCE [LARGE SCALE GENOMIC DNA]</scope>
    <source>
        <strain evidence="7 8">IHI A82</strain>
    </source>
</reference>
<keyword evidence="8" id="KW-1185">Reference proteome</keyword>
<evidence type="ECO:0000256" key="5">
    <source>
        <dbReference type="SAM" id="SignalP"/>
    </source>
</evidence>
<dbReference type="AlphaFoldDB" id="A0A439DF38"/>
<evidence type="ECO:0000259" key="6">
    <source>
        <dbReference type="PROSITE" id="PS51387"/>
    </source>
</evidence>
<dbReference type="Pfam" id="PF01565">
    <property type="entry name" value="FAD_binding_4"/>
    <property type="match status" value="1"/>
</dbReference>
<name>A0A439DF38_9PEZI</name>
<gene>
    <name evidence="7" type="ORF">EKO27_g2107</name>
</gene>
<dbReference type="STRING" id="363999.A0A439DF38"/>
<dbReference type="PROSITE" id="PS51387">
    <property type="entry name" value="FAD_PCMH"/>
    <property type="match status" value="1"/>
</dbReference>
<dbReference type="PANTHER" id="PTHR42973">
    <property type="entry name" value="BINDING OXIDOREDUCTASE, PUTATIVE (AFU_ORTHOLOGUE AFUA_1G17690)-RELATED"/>
    <property type="match status" value="1"/>
</dbReference>
<keyword evidence="4" id="KW-0560">Oxidoreductase</keyword>
<dbReference type="InterPro" id="IPR016169">
    <property type="entry name" value="FAD-bd_PCMH_sub2"/>
</dbReference>
<dbReference type="Proteomes" id="UP000286045">
    <property type="component" value="Unassembled WGS sequence"/>
</dbReference>
<dbReference type="InterPro" id="IPR016166">
    <property type="entry name" value="FAD-bd_PCMH"/>
</dbReference>
<dbReference type="SUPFAM" id="SSF56176">
    <property type="entry name" value="FAD-binding/transporter-associated domain-like"/>
    <property type="match status" value="1"/>
</dbReference>
<evidence type="ECO:0000256" key="1">
    <source>
        <dbReference type="ARBA" id="ARBA00005466"/>
    </source>
</evidence>
<dbReference type="Gene3D" id="3.30.465.10">
    <property type="match status" value="1"/>
</dbReference>
<dbReference type="GO" id="GO:0016491">
    <property type="term" value="F:oxidoreductase activity"/>
    <property type="evidence" value="ECO:0007669"/>
    <property type="project" value="UniProtKB-KW"/>
</dbReference>
<dbReference type="GO" id="GO:0071949">
    <property type="term" value="F:FAD binding"/>
    <property type="evidence" value="ECO:0007669"/>
    <property type="project" value="InterPro"/>
</dbReference>
<feature type="signal peptide" evidence="5">
    <location>
        <begin position="1"/>
        <end position="21"/>
    </location>
</feature>
<evidence type="ECO:0000313" key="7">
    <source>
        <dbReference type="EMBL" id="RWA12978.1"/>
    </source>
</evidence>
<proteinExistence type="inferred from homology"/>